<dbReference type="Pfam" id="PF00488">
    <property type="entry name" value="MutS_V"/>
    <property type="match status" value="1"/>
</dbReference>
<comment type="similarity">
    <text evidence="1 9 10">Belongs to the DNA mismatch repair MutS family.</text>
</comment>
<dbReference type="GO" id="GO:0005829">
    <property type="term" value="C:cytosol"/>
    <property type="evidence" value="ECO:0007669"/>
    <property type="project" value="TreeGrafter"/>
</dbReference>
<dbReference type="InterPro" id="IPR007696">
    <property type="entry name" value="DNA_mismatch_repair_MutS_core"/>
</dbReference>
<dbReference type="NCBIfam" id="NF003810">
    <property type="entry name" value="PRK05399.1"/>
    <property type="match status" value="1"/>
</dbReference>
<dbReference type="GO" id="GO:0140664">
    <property type="term" value="F:ATP-dependent DNA damage sensor activity"/>
    <property type="evidence" value="ECO:0007669"/>
    <property type="project" value="InterPro"/>
</dbReference>
<sequence>MNQANHSIVDDLKAHTPMMRQFLSIKAAHPDQLLFYRMGDFYELFFDDAIKAADLLDITLTKRGQSAGEPIPMAGVPFHAVDNYLSRLLKLGESVAICEQIGDPATSKGPVERKVVRVLTPGTVSDESLLANDSIQLLAAIYHQKRSPKNQTFGMAWLDLAGGQFWLSEYASEDDIRSELHRLQPAELIVSEKSELQIQHSCLRQLPDYYFAIDENRKALCHKLDVVSLATFGCDEFNEAIAAAGAALQYAEETQKTALPHIKQLLPYFDQDCIRLDSATRKNLEITKNLQGGEENTLMSIIDRTQNVMGKRLLKQWLHQPLADRTTLRMRHEIVRGFIEASLSDLQEQVKQIADIERITTRIALGSARPRDLVRLSSSLEHIAITKSILKKLNNNVFASLVNGINDFDELAALLSQAVIENPPVTIRDGGVIAEGFNQQLDELRALSNNADNFLIDLEEKEKQNSGLNTLKVGFNKVHGFYIEVSRAQSEQVPEHFVRRQTLKNVERFITPELKQYEEKVLSAKSKSLALEKEIYQQLIQDLQPFVRSLHASAKSISELDVLLCFADVAISYNYVCPELIDEKQIIIKQGRHPVVEHTVEPFIANAITLDKEQRTQIITGPNMGGKSTYMRQTALIVLLANVGCFVPAESAKIGPIDRIFTRIGASDDLASGRSTFMVEMTETAYILKNATPNSLVLLDEIGRGTSTFDGLSLAWAIAEHIHQNIQAFTLFATHYFEMTEFPEKFKGAVNYHFGAQEFDENLILEHAIHIGPASQSFGIQVGKLAGIPQAVIEAAKYQLSTLESNSEIHQLQETPVEQLKTNLISAQKENLLNQIKSIDVDSLSPREALELIYQWQQPLKNKE</sequence>
<keyword evidence="5 9" id="KW-0067">ATP-binding</keyword>
<dbReference type="Gene3D" id="1.10.1420.10">
    <property type="match status" value="2"/>
</dbReference>
<dbReference type="FunFam" id="3.40.1170.10:FF:000001">
    <property type="entry name" value="DNA mismatch repair protein MutS"/>
    <property type="match status" value="1"/>
</dbReference>
<dbReference type="CDD" id="cd03284">
    <property type="entry name" value="ABC_MutS1"/>
    <property type="match status" value="1"/>
</dbReference>
<dbReference type="FunFam" id="1.10.1420.10:FF:000002">
    <property type="entry name" value="DNA mismatch repair protein MutS"/>
    <property type="match status" value="1"/>
</dbReference>
<dbReference type="InterPro" id="IPR036678">
    <property type="entry name" value="MutS_con_dom_sf"/>
</dbReference>
<dbReference type="NCBIfam" id="TIGR01070">
    <property type="entry name" value="mutS1"/>
    <property type="match status" value="1"/>
</dbReference>
<dbReference type="InterPro" id="IPR000432">
    <property type="entry name" value="DNA_mismatch_repair_MutS_C"/>
</dbReference>
<dbReference type="Gene3D" id="3.40.50.300">
    <property type="entry name" value="P-loop containing nucleotide triphosphate hydrolases"/>
    <property type="match status" value="1"/>
</dbReference>
<dbReference type="GO" id="GO:0005524">
    <property type="term" value="F:ATP binding"/>
    <property type="evidence" value="ECO:0007669"/>
    <property type="project" value="UniProtKB-UniRule"/>
</dbReference>
<dbReference type="EMBL" id="QGGU01000007">
    <property type="protein sequence ID" value="PWK49906.1"/>
    <property type="molecule type" value="Genomic_DNA"/>
</dbReference>
<accession>A0A316FQC3</accession>
<dbReference type="InterPro" id="IPR045076">
    <property type="entry name" value="MutS"/>
</dbReference>
<evidence type="ECO:0000256" key="2">
    <source>
        <dbReference type="ARBA" id="ARBA00021982"/>
    </source>
</evidence>
<dbReference type="AlphaFoldDB" id="A0A316FQC3"/>
<dbReference type="SUPFAM" id="SSF52540">
    <property type="entry name" value="P-loop containing nucleoside triphosphate hydrolases"/>
    <property type="match status" value="1"/>
</dbReference>
<dbReference type="Proteomes" id="UP000245790">
    <property type="component" value="Unassembled WGS sequence"/>
</dbReference>
<dbReference type="InterPro" id="IPR017261">
    <property type="entry name" value="DNA_mismatch_repair_MutS/MSH"/>
</dbReference>
<keyword evidence="7 9" id="KW-0234">DNA repair</keyword>
<comment type="function">
    <text evidence="8 9">This protein is involved in the repair of mismatches in DNA. It is possible that it carries out the mismatch recognition step. This protein has a weak ATPase activity.</text>
</comment>
<dbReference type="InterPro" id="IPR007860">
    <property type="entry name" value="DNA_mmatch_repair_MutS_con_dom"/>
</dbReference>
<keyword evidence="4 9" id="KW-0227">DNA damage</keyword>
<dbReference type="Pfam" id="PF01624">
    <property type="entry name" value="MutS_I"/>
    <property type="match status" value="1"/>
</dbReference>
<dbReference type="FunFam" id="3.40.50.300:FF:000870">
    <property type="entry name" value="MutS protein homolog 4"/>
    <property type="match status" value="1"/>
</dbReference>
<organism evidence="12 13">
    <name type="scientific">Pleionea mediterranea</name>
    <dbReference type="NCBI Taxonomy" id="523701"/>
    <lineage>
        <taxon>Bacteria</taxon>
        <taxon>Pseudomonadati</taxon>
        <taxon>Pseudomonadota</taxon>
        <taxon>Gammaproteobacteria</taxon>
        <taxon>Oceanospirillales</taxon>
        <taxon>Pleioneaceae</taxon>
        <taxon>Pleionea</taxon>
    </lineage>
</organism>
<dbReference type="Gene3D" id="3.40.1170.10">
    <property type="entry name" value="DNA repair protein MutS, domain I"/>
    <property type="match status" value="1"/>
</dbReference>
<dbReference type="PANTHER" id="PTHR11361:SF34">
    <property type="entry name" value="DNA MISMATCH REPAIR PROTEIN MSH1, MITOCHONDRIAL"/>
    <property type="match status" value="1"/>
</dbReference>
<dbReference type="SUPFAM" id="SSF53150">
    <property type="entry name" value="DNA repair protein MutS, domain II"/>
    <property type="match status" value="1"/>
</dbReference>
<dbReference type="SUPFAM" id="SSF48334">
    <property type="entry name" value="DNA repair protein MutS, domain III"/>
    <property type="match status" value="1"/>
</dbReference>
<feature type="binding site" evidence="9">
    <location>
        <begin position="621"/>
        <end position="628"/>
    </location>
    <ligand>
        <name>ATP</name>
        <dbReference type="ChEBI" id="CHEBI:30616"/>
    </ligand>
</feature>
<dbReference type="GO" id="GO:0006298">
    <property type="term" value="P:mismatch repair"/>
    <property type="evidence" value="ECO:0007669"/>
    <property type="project" value="UniProtKB-UniRule"/>
</dbReference>
<keyword evidence="6 9" id="KW-0238">DNA-binding</keyword>
<dbReference type="InterPro" id="IPR007861">
    <property type="entry name" value="DNA_mismatch_repair_MutS_clamp"/>
</dbReference>
<keyword evidence="13" id="KW-1185">Reference proteome</keyword>
<dbReference type="Pfam" id="PF05190">
    <property type="entry name" value="MutS_IV"/>
    <property type="match status" value="1"/>
</dbReference>
<evidence type="ECO:0000256" key="7">
    <source>
        <dbReference type="ARBA" id="ARBA00023204"/>
    </source>
</evidence>
<dbReference type="InterPro" id="IPR036187">
    <property type="entry name" value="DNA_mismatch_repair_MutS_sf"/>
</dbReference>
<dbReference type="Pfam" id="PF05192">
    <property type="entry name" value="MutS_III"/>
    <property type="match status" value="1"/>
</dbReference>
<gene>
    <name evidence="9" type="primary">mutS</name>
    <name evidence="12" type="ORF">C8D97_10768</name>
</gene>
<evidence type="ECO:0000313" key="12">
    <source>
        <dbReference type="EMBL" id="PWK49906.1"/>
    </source>
</evidence>
<dbReference type="PANTHER" id="PTHR11361">
    <property type="entry name" value="DNA MISMATCH REPAIR PROTEIN MUTS FAMILY MEMBER"/>
    <property type="match status" value="1"/>
</dbReference>
<dbReference type="InterPro" id="IPR027417">
    <property type="entry name" value="P-loop_NTPase"/>
</dbReference>
<feature type="domain" description="DNA mismatch repair proteins mutS family" evidence="11">
    <location>
        <begin position="695"/>
        <end position="711"/>
    </location>
</feature>
<dbReference type="HAMAP" id="MF_00096">
    <property type="entry name" value="MutS"/>
    <property type="match status" value="1"/>
</dbReference>
<keyword evidence="3 9" id="KW-0547">Nucleotide-binding</keyword>
<evidence type="ECO:0000256" key="10">
    <source>
        <dbReference type="RuleBase" id="RU003756"/>
    </source>
</evidence>
<dbReference type="Gene3D" id="3.30.420.110">
    <property type="entry name" value="MutS, connector domain"/>
    <property type="match status" value="1"/>
</dbReference>
<evidence type="ECO:0000256" key="8">
    <source>
        <dbReference type="ARBA" id="ARBA00024647"/>
    </source>
</evidence>
<dbReference type="PROSITE" id="PS00486">
    <property type="entry name" value="DNA_MISMATCH_REPAIR_2"/>
    <property type="match status" value="1"/>
</dbReference>
<dbReference type="RefSeq" id="WP_210204916.1">
    <property type="nucleotide sequence ID" value="NZ_QGGU01000007.1"/>
</dbReference>
<dbReference type="SMART" id="SM00534">
    <property type="entry name" value="MUTSac"/>
    <property type="match status" value="1"/>
</dbReference>
<dbReference type="SMART" id="SM00533">
    <property type="entry name" value="MUTSd"/>
    <property type="match status" value="1"/>
</dbReference>
<evidence type="ECO:0000256" key="5">
    <source>
        <dbReference type="ARBA" id="ARBA00022840"/>
    </source>
</evidence>
<evidence type="ECO:0000259" key="11">
    <source>
        <dbReference type="PROSITE" id="PS00486"/>
    </source>
</evidence>
<proteinExistence type="inferred from homology"/>
<dbReference type="PIRSF" id="PIRSF037677">
    <property type="entry name" value="DNA_mis_repair_Msh6"/>
    <property type="match status" value="1"/>
</dbReference>
<evidence type="ECO:0000256" key="9">
    <source>
        <dbReference type="HAMAP-Rule" id="MF_00096"/>
    </source>
</evidence>
<dbReference type="GO" id="GO:0003684">
    <property type="term" value="F:damaged DNA binding"/>
    <property type="evidence" value="ECO:0007669"/>
    <property type="project" value="UniProtKB-UniRule"/>
</dbReference>
<dbReference type="GO" id="GO:0030983">
    <property type="term" value="F:mismatched DNA binding"/>
    <property type="evidence" value="ECO:0007669"/>
    <property type="project" value="InterPro"/>
</dbReference>
<evidence type="ECO:0000256" key="1">
    <source>
        <dbReference type="ARBA" id="ARBA00006271"/>
    </source>
</evidence>
<evidence type="ECO:0000256" key="4">
    <source>
        <dbReference type="ARBA" id="ARBA00022763"/>
    </source>
</evidence>
<dbReference type="SUPFAM" id="SSF55271">
    <property type="entry name" value="DNA repair protein MutS, domain I"/>
    <property type="match status" value="1"/>
</dbReference>
<dbReference type="InterPro" id="IPR007695">
    <property type="entry name" value="DNA_mismatch_repair_MutS-lik_N"/>
</dbReference>
<evidence type="ECO:0000256" key="3">
    <source>
        <dbReference type="ARBA" id="ARBA00022741"/>
    </source>
</evidence>
<dbReference type="InterPro" id="IPR016151">
    <property type="entry name" value="DNA_mismatch_repair_MutS_N"/>
</dbReference>
<evidence type="ECO:0000313" key="13">
    <source>
        <dbReference type="Proteomes" id="UP000245790"/>
    </source>
</evidence>
<dbReference type="InterPro" id="IPR005748">
    <property type="entry name" value="DNA_mismatch_repair_MutS"/>
</dbReference>
<comment type="caution">
    <text evidence="12">The sequence shown here is derived from an EMBL/GenBank/DDBJ whole genome shotgun (WGS) entry which is preliminary data.</text>
</comment>
<name>A0A316FQC3_9GAMM</name>
<evidence type="ECO:0000256" key="6">
    <source>
        <dbReference type="ARBA" id="ARBA00023125"/>
    </source>
</evidence>
<dbReference type="Pfam" id="PF05188">
    <property type="entry name" value="MutS_II"/>
    <property type="match status" value="1"/>
</dbReference>
<reference evidence="12 13" key="1">
    <citation type="submission" date="2018-05" db="EMBL/GenBank/DDBJ databases">
        <title>Genomic Encyclopedia of Type Strains, Phase IV (KMG-IV): sequencing the most valuable type-strain genomes for metagenomic binning, comparative biology and taxonomic classification.</title>
        <authorList>
            <person name="Goeker M."/>
        </authorList>
    </citation>
    <scope>NUCLEOTIDE SEQUENCE [LARGE SCALE GENOMIC DNA]</scope>
    <source>
        <strain evidence="12 13">DSM 25350</strain>
    </source>
</reference>
<protein>
    <recommendedName>
        <fullName evidence="2 9">DNA mismatch repair protein MutS</fullName>
    </recommendedName>
</protein>